<keyword evidence="7 14" id="KW-0812">Transmembrane</keyword>
<dbReference type="GO" id="GO:0005524">
    <property type="term" value="F:ATP binding"/>
    <property type="evidence" value="ECO:0007669"/>
    <property type="project" value="UniProtKB-KW"/>
</dbReference>
<dbReference type="Gene3D" id="3.30.565.10">
    <property type="entry name" value="Histidine kinase-like ATPase, C-terminal domain"/>
    <property type="match status" value="1"/>
</dbReference>
<keyword evidence="9" id="KW-0418">Kinase</keyword>
<keyword evidence="17" id="KW-1185">Reference proteome</keyword>
<keyword evidence="10 16" id="KW-0067">ATP-binding</keyword>
<dbReference type="PANTHER" id="PTHR43547">
    <property type="entry name" value="TWO-COMPONENT HISTIDINE KINASE"/>
    <property type="match status" value="1"/>
</dbReference>
<dbReference type="SMART" id="SM00387">
    <property type="entry name" value="HATPase_c"/>
    <property type="match status" value="1"/>
</dbReference>
<evidence type="ECO:0000259" key="15">
    <source>
        <dbReference type="PROSITE" id="PS50109"/>
    </source>
</evidence>
<evidence type="ECO:0000256" key="9">
    <source>
        <dbReference type="ARBA" id="ARBA00022777"/>
    </source>
</evidence>
<dbReference type="EMBL" id="JARWAO010000002">
    <property type="protein sequence ID" value="MDR5895522.1"/>
    <property type="molecule type" value="Genomic_DNA"/>
</dbReference>
<evidence type="ECO:0000313" key="17">
    <source>
        <dbReference type="Proteomes" id="UP001269375"/>
    </source>
</evidence>
<dbReference type="InterPro" id="IPR039506">
    <property type="entry name" value="SPOB_a"/>
</dbReference>
<keyword evidence="4" id="KW-1003">Cell membrane</keyword>
<keyword evidence="5" id="KW-0597">Phosphoprotein</keyword>
<dbReference type="InterPro" id="IPR004358">
    <property type="entry name" value="Sig_transdc_His_kin-like_C"/>
</dbReference>
<feature type="transmembrane region" description="Helical" evidence="14">
    <location>
        <begin position="182"/>
        <end position="202"/>
    </location>
</feature>
<dbReference type="InterPro" id="IPR035965">
    <property type="entry name" value="PAS-like_dom_sf"/>
</dbReference>
<dbReference type="Proteomes" id="UP001269375">
    <property type="component" value="Unassembled WGS sequence"/>
</dbReference>
<dbReference type="Gene3D" id="1.10.287.130">
    <property type="match status" value="1"/>
</dbReference>
<organism evidence="16 17">
    <name type="scientific">Larsenimonas suaedae</name>
    <dbReference type="NCBI Taxonomy" id="1851019"/>
    <lineage>
        <taxon>Bacteria</taxon>
        <taxon>Pseudomonadati</taxon>
        <taxon>Pseudomonadota</taxon>
        <taxon>Gammaproteobacteria</taxon>
        <taxon>Oceanospirillales</taxon>
        <taxon>Halomonadaceae</taxon>
        <taxon>Larsenimonas</taxon>
    </lineage>
</organism>
<evidence type="ECO:0000256" key="13">
    <source>
        <dbReference type="ARBA" id="ARBA00023136"/>
    </source>
</evidence>
<reference evidence="16 17" key="1">
    <citation type="submission" date="2023-04" db="EMBL/GenBank/DDBJ databases">
        <title>A long-awaited taxogenomic arrangement of the family Halomonadaceae.</title>
        <authorList>
            <person name="De La Haba R."/>
            <person name="Chuvochina M."/>
            <person name="Wittouck S."/>
            <person name="Arahal D.R."/>
            <person name="Sanchez-Porro C."/>
            <person name="Hugenholtz P."/>
            <person name="Ventosa A."/>
        </authorList>
    </citation>
    <scope>NUCLEOTIDE SEQUENCE [LARGE SCALE GENOMIC DNA]</scope>
    <source>
        <strain evidence="16 17">DSM 22428</strain>
    </source>
</reference>
<keyword evidence="8" id="KW-0547">Nucleotide-binding</keyword>
<evidence type="ECO:0000256" key="11">
    <source>
        <dbReference type="ARBA" id="ARBA00022989"/>
    </source>
</evidence>
<evidence type="ECO:0000256" key="2">
    <source>
        <dbReference type="ARBA" id="ARBA00004651"/>
    </source>
</evidence>
<dbReference type="SUPFAM" id="SSF55874">
    <property type="entry name" value="ATPase domain of HSP90 chaperone/DNA topoisomerase II/histidine kinase"/>
    <property type="match status" value="1"/>
</dbReference>
<evidence type="ECO:0000256" key="8">
    <source>
        <dbReference type="ARBA" id="ARBA00022741"/>
    </source>
</evidence>
<proteinExistence type="predicted"/>
<keyword evidence="11 14" id="KW-1133">Transmembrane helix</keyword>
<feature type="transmembrane region" description="Helical" evidence="14">
    <location>
        <begin position="12"/>
        <end position="32"/>
    </location>
</feature>
<dbReference type="PANTHER" id="PTHR43547:SF10">
    <property type="entry name" value="SENSOR HISTIDINE KINASE DCUS"/>
    <property type="match status" value="1"/>
</dbReference>
<dbReference type="Pfam" id="PF02518">
    <property type="entry name" value="HATPase_c"/>
    <property type="match status" value="1"/>
</dbReference>
<dbReference type="InterPro" id="IPR033463">
    <property type="entry name" value="sCache_3"/>
</dbReference>
<evidence type="ECO:0000256" key="10">
    <source>
        <dbReference type="ARBA" id="ARBA00022840"/>
    </source>
</evidence>
<dbReference type="SUPFAM" id="SSF55785">
    <property type="entry name" value="PYP-like sensor domain (PAS domain)"/>
    <property type="match status" value="1"/>
</dbReference>
<dbReference type="RefSeq" id="WP_251591567.1">
    <property type="nucleotide sequence ID" value="NZ_JAMLJI010000001.1"/>
</dbReference>
<dbReference type="Pfam" id="PF17203">
    <property type="entry name" value="sCache_3_2"/>
    <property type="match status" value="1"/>
</dbReference>
<comment type="subcellular location">
    <subcellularLocation>
        <location evidence="2">Cell membrane</location>
        <topology evidence="2">Multi-pass membrane protein</topology>
    </subcellularLocation>
</comment>
<evidence type="ECO:0000256" key="1">
    <source>
        <dbReference type="ARBA" id="ARBA00000085"/>
    </source>
</evidence>
<evidence type="ECO:0000256" key="6">
    <source>
        <dbReference type="ARBA" id="ARBA00022679"/>
    </source>
</evidence>
<keyword evidence="12" id="KW-0902">Two-component regulatory system</keyword>
<dbReference type="InterPro" id="IPR029151">
    <property type="entry name" value="Sensor-like_sf"/>
</dbReference>
<protein>
    <recommendedName>
        <fullName evidence="3">histidine kinase</fullName>
        <ecNumber evidence="3">2.7.13.3</ecNumber>
    </recommendedName>
</protein>
<dbReference type="EC" id="2.7.13.3" evidence="3"/>
<keyword evidence="13 14" id="KW-0472">Membrane</keyword>
<dbReference type="InterPro" id="IPR003594">
    <property type="entry name" value="HATPase_dom"/>
</dbReference>
<evidence type="ECO:0000256" key="12">
    <source>
        <dbReference type="ARBA" id="ARBA00023012"/>
    </source>
</evidence>
<dbReference type="Gene3D" id="3.30.450.20">
    <property type="entry name" value="PAS domain"/>
    <property type="match status" value="2"/>
</dbReference>
<gene>
    <name evidence="16" type="ORF">QC825_05485</name>
</gene>
<dbReference type="PRINTS" id="PR00344">
    <property type="entry name" value="BCTRLSENSOR"/>
</dbReference>
<evidence type="ECO:0000256" key="4">
    <source>
        <dbReference type="ARBA" id="ARBA00022475"/>
    </source>
</evidence>
<dbReference type="Pfam" id="PF14689">
    <property type="entry name" value="SPOB_a"/>
    <property type="match status" value="1"/>
</dbReference>
<dbReference type="SUPFAM" id="SSF55890">
    <property type="entry name" value="Sporulation response regulatory protein Spo0B"/>
    <property type="match status" value="1"/>
</dbReference>
<dbReference type="InterPro" id="IPR005467">
    <property type="entry name" value="His_kinase_dom"/>
</dbReference>
<dbReference type="SUPFAM" id="SSF103190">
    <property type="entry name" value="Sensory domain-like"/>
    <property type="match status" value="1"/>
</dbReference>
<comment type="caution">
    <text evidence="16">The sequence shown here is derived from an EMBL/GenBank/DDBJ whole genome shotgun (WGS) entry which is preliminary data.</text>
</comment>
<evidence type="ECO:0000256" key="5">
    <source>
        <dbReference type="ARBA" id="ARBA00022553"/>
    </source>
</evidence>
<dbReference type="InterPro" id="IPR036890">
    <property type="entry name" value="HATPase_C_sf"/>
</dbReference>
<comment type="catalytic activity">
    <reaction evidence="1">
        <text>ATP + protein L-histidine = ADP + protein N-phospho-L-histidine.</text>
        <dbReference type="EC" id="2.7.13.3"/>
    </reaction>
</comment>
<sequence length="543" mass="59409">MTPPRRWRLSALIALVTTALIVTTLALAFWVFNTQLMASLERANGARVVNLAQAVALRKDVGLALKGPAPVPVATGRPPSELQRTIDRLRATLDVDFIVVMTPASLRLTHPNRARIGHHFIGGDEVRALTRGESYVSYAKGTLGISLRGFSPVMDAQGNVIGAVSVGVTMSKLSPLLDRNRWELLATLGAIGALGVVIAVWFSRTVKRQLLNMEPRDIAHLVQEREAMLDAMQDGVLAMDSTGRVRRINPAGRRLLERLERAPLAAGDLLASRFPELSMLADNHLEGAHQTVQLDDMTLLATFSPILWKQERQGGLITFRDKNDVHVLAEELTGVRRYAEALRASTHEFKNKIHVIQGLVHLKDLPALERYVKEIMEHRVTPSNALGGQVQEPALAGFLLGKQSEARERAITLDLQVSARIDAQSHSRTVHDLVSILGNVLDNAFEALAETEAPQVCLLMDREGESLSIQVQDNGPGIDPAIADRLFERGVSGKGAHRGLGLSLVKERLDTAGGDIAVYSTPGEGTLIEMMYPYWSDDDVDEQ</sequence>
<evidence type="ECO:0000256" key="14">
    <source>
        <dbReference type="SAM" id="Phobius"/>
    </source>
</evidence>
<dbReference type="PROSITE" id="PS50109">
    <property type="entry name" value="HIS_KIN"/>
    <property type="match status" value="1"/>
</dbReference>
<name>A0ABU1GU25_9GAMM</name>
<feature type="domain" description="Histidine kinase" evidence="15">
    <location>
        <begin position="323"/>
        <end position="536"/>
    </location>
</feature>
<dbReference type="InterPro" id="IPR016120">
    <property type="entry name" value="Sig_transdc_His_kin_SpoOB"/>
</dbReference>
<accession>A0ABU1GU25</accession>
<keyword evidence="6" id="KW-0808">Transferase</keyword>
<evidence type="ECO:0000313" key="16">
    <source>
        <dbReference type="EMBL" id="MDR5895522.1"/>
    </source>
</evidence>
<evidence type="ECO:0000256" key="7">
    <source>
        <dbReference type="ARBA" id="ARBA00022692"/>
    </source>
</evidence>
<evidence type="ECO:0000256" key="3">
    <source>
        <dbReference type="ARBA" id="ARBA00012438"/>
    </source>
</evidence>